<feature type="region of interest" description="Disordered" evidence="1">
    <location>
        <begin position="143"/>
        <end position="192"/>
    </location>
</feature>
<dbReference type="PANTHER" id="PTHR33767">
    <property type="entry name" value="LEUCINE RICH ADAPTOR PROTEIN 1-LIKE"/>
    <property type="match status" value="1"/>
</dbReference>
<dbReference type="KEGG" id="kmr:108238246"/>
<accession>A0A3Q3A031</accession>
<organism evidence="2 3">
    <name type="scientific">Kryptolebias marmoratus</name>
    <name type="common">Mangrove killifish</name>
    <name type="synonym">Rivulus marmoratus</name>
    <dbReference type="NCBI Taxonomy" id="37003"/>
    <lineage>
        <taxon>Eukaryota</taxon>
        <taxon>Metazoa</taxon>
        <taxon>Chordata</taxon>
        <taxon>Craniata</taxon>
        <taxon>Vertebrata</taxon>
        <taxon>Euteleostomi</taxon>
        <taxon>Actinopterygii</taxon>
        <taxon>Neopterygii</taxon>
        <taxon>Teleostei</taxon>
        <taxon>Neoteleostei</taxon>
        <taxon>Acanthomorphata</taxon>
        <taxon>Ovalentaria</taxon>
        <taxon>Atherinomorphae</taxon>
        <taxon>Cyprinodontiformes</taxon>
        <taxon>Rivulidae</taxon>
        <taxon>Kryptolebias</taxon>
    </lineage>
</organism>
<reference evidence="2" key="2">
    <citation type="submission" date="2025-09" db="UniProtKB">
        <authorList>
            <consortium name="Ensembl"/>
        </authorList>
    </citation>
    <scope>IDENTIFICATION</scope>
</reference>
<dbReference type="OMA" id="QWCWVES"/>
<dbReference type="GO" id="GO:0001819">
    <property type="term" value="P:positive regulation of cytokine production"/>
    <property type="evidence" value="ECO:0007669"/>
    <property type="project" value="TreeGrafter"/>
</dbReference>
<proteinExistence type="predicted"/>
<dbReference type="AlphaFoldDB" id="A0A3Q3A031"/>
<evidence type="ECO:0000313" key="2">
    <source>
        <dbReference type="Ensembl" id="ENSKMAP00000009080.1"/>
    </source>
</evidence>
<protein>
    <submittedName>
        <fullName evidence="2">Leucine rich adaptor protein 1-like</fullName>
    </submittedName>
</protein>
<evidence type="ECO:0000313" key="3">
    <source>
        <dbReference type="Proteomes" id="UP000264800"/>
    </source>
</evidence>
<feature type="region of interest" description="Disordered" evidence="1">
    <location>
        <begin position="99"/>
        <end position="131"/>
    </location>
</feature>
<feature type="compositionally biased region" description="Low complexity" evidence="1">
    <location>
        <begin position="160"/>
        <end position="173"/>
    </location>
</feature>
<keyword evidence="3" id="KW-1185">Reference proteome</keyword>
<dbReference type="GO" id="GO:0043123">
    <property type="term" value="P:positive regulation of canonical NF-kappaB signal transduction"/>
    <property type="evidence" value="ECO:0007669"/>
    <property type="project" value="InterPro"/>
</dbReference>
<dbReference type="Proteomes" id="UP000264800">
    <property type="component" value="Unplaced"/>
</dbReference>
<feature type="compositionally biased region" description="Low complexity" evidence="1">
    <location>
        <begin position="121"/>
        <end position="131"/>
    </location>
</feature>
<name>A0A3Q3A031_KRYMA</name>
<reference evidence="2" key="1">
    <citation type="submission" date="2025-08" db="UniProtKB">
        <authorList>
            <consortium name="Ensembl"/>
        </authorList>
    </citation>
    <scope>IDENTIFICATION</scope>
</reference>
<dbReference type="RefSeq" id="XP_017275696.1">
    <property type="nucleotide sequence ID" value="XM_017420207.3"/>
</dbReference>
<evidence type="ECO:0000256" key="1">
    <source>
        <dbReference type="SAM" id="MobiDB-lite"/>
    </source>
</evidence>
<dbReference type="GeneID" id="108238246"/>
<dbReference type="InterPro" id="IPR037443">
    <property type="entry name" value="LURAP1"/>
</dbReference>
<dbReference type="Ensembl" id="ENSKMAT00000009215.1">
    <property type="protein sequence ID" value="ENSKMAP00000009080.1"/>
    <property type="gene ID" value="ENSKMAG00000006824.1"/>
</dbReference>
<sequence length="296" mass="32785">MAEEIIYDPSPYLSELESKIGRKTPESLLTWMKDAAACEDSMRSDDSHNLSSSCSLSDKISELKQEMMRLRSADVRILRELVALHEGIETMRWLMEERSSVGSQMEDEDDEHGVLMSPCRESPSSPFLPSLSETFSETVMEQNHQPLNCDDSSHSESHEAGPSSLSSSSSDVSRPAHECQLEAPVSAADSPVSDDLAASLKRMPDPARLRNIKSGAETIKKALLRCGKLRRQLKVETSLTPVLGKRNGELQSEESFASSQNDLAAKAERSTNGVKSSLRYNTQWYSIESKDDVTNL</sequence>
<dbReference type="OrthoDB" id="8911462at2759"/>
<dbReference type="InterPro" id="IPR039499">
    <property type="entry name" value="LURA1/LRA25"/>
</dbReference>
<dbReference type="GeneTree" id="ENSGT01110000268369"/>
<dbReference type="PANTHER" id="PTHR33767:SF2">
    <property type="entry name" value="LEUCINE RICH ADAPTOR PROTEIN 1"/>
    <property type="match status" value="1"/>
</dbReference>
<dbReference type="Pfam" id="PF14854">
    <property type="entry name" value="LURAP"/>
    <property type="match status" value="1"/>
</dbReference>